<dbReference type="InterPro" id="IPR009993">
    <property type="entry name" value="WecF"/>
</dbReference>
<proteinExistence type="predicted"/>
<evidence type="ECO:0000256" key="2">
    <source>
        <dbReference type="ARBA" id="ARBA00022519"/>
    </source>
</evidence>
<dbReference type="AlphaFoldDB" id="A0A2A2GAY8"/>
<evidence type="ECO:0000313" key="7">
    <source>
        <dbReference type="Proteomes" id="UP000218831"/>
    </source>
</evidence>
<reference evidence="6 7" key="1">
    <citation type="submission" date="2017-08" db="EMBL/GenBank/DDBJ databases">
        <title>Aliifodinibius alkalisoli sp. nov., isolated from saline alkaline soil.</title>
        <authorList>
            <person name="Liu D."/>
            <person name="Zhang G."/>
        </authorList>
    </citation>
    <scope>NUCLEOTIDE SEQUENCE [LARGE SCALE GENOMIC DNA]</scope>
    <source>
        <strain evidence="6 7">WN023</strain>
    </source>
</reference>
<keyword evidence="3" id="KW-0328">Glycosyltransferase</keyword>
<dbReference type="GO" id="GO:0009246">
    <property type="term" value="P:enterobacterial common antigen biosynthetic process"/>
    <property type="evidence" value="ECO:0007669"/>
    <property type="project" value="InterPro"/>
</dbReference>
<keyword evidence="1" id="KW-1003">Cell membrane</keyword>
<dbReference type="OrthoDB" id="1083028at2"/>
<dbReference type="RefSeq" id="WP_095606681.1">
    <property type="nucleotide sequence ID" value="NZ_NSKE01000006.1"/>
</dbReference>
<evidence type="ECO:0000256" key="3">
    <source>
        <dbReference type="ARBA" id="ARBA00022676"/>
    </source>
</evidence>
<dbReference type="Proteomes" id="UP000218831">
    <property type="component" value="Unassembled WGS sequence"/>
</dbReference>
<accession>A0A2A2GAY8</accession>
<keyword evidence="7" id="KW-1185">Reference proteome</keyword>
<keyword evidence="2" id="KW-0997">Cell inner membrane</keyword>
<gene>
    <name evidence="6" type="ORF">CK503_10095</name>
</gene>
<protein>
    <recommendedName>
        <fullName evidence="8">4-alpha-L-fucosyltransferase</fullName>
    </recommendedName>
</protein>
<dbReference type="GO" id="GO:0008417">
    <property type="term" value="F:fucosyltransferase activity"/>
    <property type="evidence" value="ECO:0007669"/>
    <property type="project" value="InterPro"/>
</dbReference>
<keyword evidence="4" id="KW-0808">Transferase</keyword>
<evidence type="ECO:0000256" key="1">
    <source>
        <dbReference type="ARBA" id="ARBA00022475"/>
    </source>
</evidence>
<evidence type="ECO:0000256" key="4">
    <source>
        <dbReference type="ARBA" id="ARBA00022679"/>
    </source>
</evidence>
<evidence type="ECO:0008006" key="8">
    <source>
        <dbReference type="Google" id="ProtNLM"/>
    </source>
</evidence>
<evidence type="ECO:0000313" key="6">
    <source>
        <dbReference type="EMBL" id="PAU94005.1"/>
    </source>
</evidence>
<name>A0A2A2GAY8_9BACT</name>
<evidence type="ECO:0000256" key="5">
    <source>
        <dbReference type="ARBA" id="ARBA00023136"/>
    </source>
</evidence>
<comment type="caution">
    <text evidence="6">The sequence shown here is derived from an EMBL/GenBank/DDBJ whole genome shotgun (WGS) entry which is preliminary data.</text>
</comment>
<sequence>MSKPRIVHIATDEKFIDGAYHLFENAFPGLNRFVIVKPAADPPIRFLNTELVINAQFEVKSPGIIKRLLKISNDHEITILHGLNKINTIIFSESSHKERFMAIVHGAEIYNSGILNNTLFGPKTKVLAEQTEQTTFYGFVKKLYRKIRYSNIGDDYEVDFRGVLYEIKYFGSLPGYSYEHHINEDLYNSSIQRIPFTYYPIEVIIKNEELRADGQNILLGNSSSATNNHLEALELLQNLDLGDRKVVAPLSYGSPKYAKEIIKEGKQLLPDHFSPLTNFLPIEEYNKVISGCGIVIMNHYRPQAMGNIIASLYLGAKVFLNDTDIYRYFKQLGCNIYLIEKDLTSSEETLVLLTQKQVRENRKILKNTLSMDVLVEELRHSFDQLFGIRKSSREVIS</sequence>
<dbReference type="EMBL" id="NSKE01000006">
    <property type="protein sequence ID" value="PAU94005.1"/>
    <property type="molecule type" value="Genomic_DNA"/>
</dbReference>
<dbReference type="Pfam" id="PF07429">
    <property type="entry name" value="Glyco_transf_56"/>
    <property type="match status" value="1"/>
</dbReference>
<keyword evidence="5" id="KW-0472">Membrane</keyword>
<organism evidence="6 7">
    <name type="scientific">Fodinibius salipaludis</name>
    <dbReference type="NCBI Taxonomy" id="2032627"/>
    <lineage>
        <taxon>Bacteria</taxon>
        <taxon>Pseudomonadati</taxon>
        <taxon>Balneolota</taxon>
        <taxon>Balneolia</taxon>
        <taxon>Balneolales</taxon>
        <taxon>Balneolaceae</taxon>
        <taxon>Fodinibius</taxon>
    </lineage>
</organism>